<evidence type="ECO:0008006" key="3">
    <source>
        <dbReference type="Google" id="ProtNLM"/>
    </source>
</evidence>
<evidence type="ECO:0000313" key="2">
    <source>
        <dbReference type="Proteomes" id="UP000054092"/>
    </source>
</evidence>
<name>A0A101HQ80_9BACT</name>
<accession>A0A101HQ80</accession>
<protein>
    <recommendedName>
        <fullName evidence="3">Lipoprotein</fullName>
    </recommendedName>
</protein>
<comment type="caution">
    <text evidence="1">The sequence shown here is derived from an EMBL/GenBank/DDBJ whole genome shotgun (WGS) entry which is preliminary data.</text>
</comment>
<gene>
    <name evidence="1" type="ORF">XD94_0689</name>
</gene>
<proteinExistence type="predicted"/>
<dbReference type="EMBL" id="LGGP01000096">
    <property type="protein sequence ID" value="KUK80929.1"/>
    <property type="molecule type" value="Genomic_DNA"/>
</dbReference>
<dbReference type="PROSITE" id="PS51257">
    <property type="entry name" value="PROKAR_LIPOPROTEIN"/>
    <property type="match status" value="1"/>
</dbReference>
<dbReference type="PATRIC" id="fig|1184387.3.peg.1071"/>
<reference evidence="2" key="1">
    <citation type="journal article" date="2015" name="MBio">
        <title>Genome-Resolved Metagenomic Analysis Reveals Roles for Candidate Phyla and Other Microbial Community Members in Biogeochemical Transformations in Oil Reservoirs.</title>
        <authorList>
            <person name="Hu P."/>
            <person name="Tom L."/>
            <person name="Singh A."/>
            <person name="Thomas B.C."/>
            <person name="Baker B.J."/>
            <person name="Piceno Y.M."/>
            <person name="Andersen G.L."/>
            <person name="Banfield J.F."/>
        </authorList>
    </citation>
    <scope>NUCLEOTIDE SEQUENCE [LARGE SCALE GENOMIC DNA]</scope>
</reference>
<dbReference type="AlphaFoldDB" id="A0A101HQ80"/>
<organism evidence="1 2">
    <name type="scientific">Mesotoga prima</name>
    <dbReference type="NCBI Taxonomy" id="1184387"/>
    <lineage>
        <taxon>Bacteria</taxon>
        <taxon>Thermotogati</taxon>
        <taxon>Thermotogota</taxon>
        <taxon>Thermotogae</taxon>
        <taxon>Kosmotogales</taxon>
        <taxon>Kosmotogaceae</taxon>
        <taxon>Mesotoga</taxon>
    </lineage>
</organism>
<evidence type="ECO:0000313" key="1">
    <source>
        <dbReference type="EMBL" id="KUK80929.1"/>
    </source>
</evidence>
<dbReference type="Proteomes" id="UP000054092">
    <property type="component" value="Unassembled WGS sequence"/>
</dbReference>
<sequence length="195" mass="20668">MRWIILMLVVIVGFSGCVPMALMMGPEMLPIGTLKQSVGMDLLVGFEESILAPWSFQYLARMGLTESLEGSLRVAIPSIFISAPAATLEAGAKLGIPGFRNAAILVSGGAFFGKRPSGISGDDYFIPFLRVAPMAGVSIGKWMVGAKLQIFVANEMGIIPGVFLTNGKLFFELDIPFVDSTSNPDGGLFGIAVAF</sequence>